<feature type="transmembrane region" description="Helical" evidence="8">
    <location>
        <begin position="212"/>
        <end position="234"/>
    </location>
</feature>
<feature type="transmembrane region" description="Helical" evidence="8">
    <location>
        <begin position="319"/>
        <end position="342"/>
    </location>
</feature>
<feature type="transmembrane region" description="Helical" evidence="8">
    <location>
        <begin position="34"/>
        <end position="54"/>
    </location>
</feature>
<gene>
    <name evidence="9" type="ORF">SAMN04487891_107179</name>
    <name evidence="10" type="ORF">SAMN05216293_1826</name>
</gene>
<keyword evidence="12" id="KW-1185">Reference proteome</keyword>
<reference evidence="10 11" key="1">
    <citation type="submission" date="2016-11" db="EMBL/GenBank/DDBJ databases">
        <authorList>
            <person name="Varghese N."/>
            <person name="Submissions S."/>
        </authorList>
    </citation>
    <scope>NUCLEOTIDE SEQUENCE [LARGE SCALE GENOMIC DNA]</scope>
    <source>
        <strain evidence="10 11">CGMCC 1.12174</strain>
        <strain evidence="9 12">DSM 26351</strain>
    </source>
</reference>
<keyword evidence="7 8" id="KW-0472">Membrane</keyword>
<dbReference type="Proteomes" id="UP000198940">
    <property type="component" value="Unassembled WGS sequence"/>
</dbReference>
<evidence type="ECO:0000313" key="11">
    <source>
        <dbReference type="Proteomes" id="UP000184031"/>
    </source>
</evidence>
<evidence type="ECO:0000256" key="3">
    <source>
        <dbReference type="ARBA" id="ARBA00022448"/>
    </source>
</evidence>
<comment type="similarity">
    <text evidence="2">Belongs to the autoinducer-2 exporter (AI-2E) (TC 2.A.86) family.</text>
</comment>
<accession>A0A1M6UYK8</accession>
<dbReference type="Pfam" id="PF01594">
    <property type="entry name" value="AI-2E_transport"/>
    <property type="match status" value="1"/>
</dbReference>
<evidence type="ECO:0000256" key="7">
    <source>
        <dbReference type="ARBA" id="ARBA00023136"/>
    </source>
</evidence>
<dbReference type="RefSeq" id="WP_072879056.1">
    <property type="nucleotide sequence ID" value="NZ_FOKU01000007.1"/>
</dbReference>
<keyword evidence="5 8" id="KW-0812">Transmembrane</keyword>
<evidence type="ECO:0000313" key="10">
    <source>
        <dbReference type="EMBL" id="SHK74234.1"/>
    </source>
</evidence>
<comment type="subcellular location">
    <subcellularLocation>
        <location evidence="1">Cell membrane</location>
        <topology evidence="1">Multi-pass membrane protein</topology>
    </subcellularLocation>
</comment>
<comment type="caution">
    <text evidence="10">The sequence shown here is derived from an EMBL/GenBank/DDBJ whole genome shotgun (WGS) entry which is preliminary data.</text>
</comment>
<sequence>MNSKTIANGILRAVAIMVGVVLMALFIYKIRSVLAYLAIAAVIALLGRPIVLFLRRRLKFPNTLAVVVTMVFMLSIFLGILALFIPLISEQSKNLSLLDIDTLKADINSLYYQILDYFGATTRNVDNLIEDTKIEENILKGLDLKFIPNFINSFINTLSNFSVALFSVLFISFFFLKDSKLFQNGMLTFVPDDKENNLVKSVDKINGLLSRYFAGILLQLFILFVIYTVALFIVGVENAIVIAFLCALFNIIPYVGPLIGGAIMVTLTMTSFLGEDFSAVILPKTLYVLIGLAVGQLVDNFFSQPFIFSTSVKSHPLEIFLIIIIAGLLFGVVGMVVAVPGYTAIKVILKEFLAENTFVKKLTKGL</sequence>
<evidence type="ECO:0000313" key="9">
    <source>
        <dbReference type="EMBL" id="SFC22244.1"/>
    </source>
</evidence>
<feature type="transmembrane region" description="Helical" evidence="8">
    <location>
        <begin position="240"/>
        <end position="265"/>
    </location>
</feature>
<evidence type="ECO:0000256" key="1">
    <source>
        <dbReference type="ARBA" id="ARBA00004651"/>
    </source>
</evidence>
<dbReference type="EMBL" id="FOKU01000007">
    <property type="protein sequence ID" value="SFC22244.1"/>
    <property type="molecule type" value="Genomic_DNA"/>
</dbReference>
<feature type="transmembrane region" description="Helical" evidence="8">
    <location>
        <begin position="66"/>
        <end position="88"/>
    </location>
</feature>
<keyword evidence="3" id="KW-0813">Transport</keyword>
<keyword evidence="4" id="KW-1003">Cell membrane</keyword>
<evidence type="ECO:0000256" key="5">
    <source>
        <dbReference type="ARBA" id="ARBA00022692"/>
    </source>
</evidence>
<evidence type="ECO:0000256" key="2">
    <source>
        <dbReference type="ARBA" id="ARBA00009773"/>
    </source>
</evidence>
<dbReference type="STRING" id="1055723.SAMN05216293_1826"/>
<dbReference type="PANTHER" id="PTHR21716:SF53">
    <property type="entry name" value="PERMEASE PERM-RELATED"/>
    <property type="match status" value="1"/>
</dbReference>
<feature type="transmembrane region" description="Helical" evidence="8">
    <location>
        <begin position="286"/>
        <end position="307"/>
    </location>
</feature>
<protein>
    <submittedName>
        <fullName evidence="10">Predicted PurR-regulated permease PerM</fullName>
    </submittedName>
</protein>
<dbReference type="OrthoDB" id="9793390at2"/>
<evidence type="ECO:0000256" key="8">
    <source>
        <dbReference type="SAM" id="Phobius"/>
    </source>
</evidence>
<keyword evidence="6 8" id="KW-1133">Transmembrane helix</keyword>
<organism evidence="10 11">
    <name type="scientific">Flagellimonas taeanensis</name>
    <dbReference type="NCBI Taxonomy" id="1005926"/>
    <lineage>
        <taxon>Bacteria</taxon>
        <taxon>Pseudomonadati</taxon>
        <taxon>Bacteroidota</taxon>
        <taxon>Flavobacteriia</taxon>
        <taxon>Flavobacteriales</taxon>
        <taxon>Flavobacteriaceae</taxon>
        <taxon>Flagellimonas</taxon>
    </lineage>
</organism>
<dbReference type="AlphaFoldDB" id="A0A1M6UYK8"/>
<dbReference type="Proteomes" id="UP000184031">
    <property type="component" value="Unassembled WGS sequence"/>
</dbReference>
<proteinExistence type="inferred from homology"/>
<dbReference type="EMBL" id="FRAT01000004">
    <property type="protein sequence ID" value="SHK74234.1"/>
    <property type="molecule type" value="Genomic_DNA"/>
</dbReference>
<feature type="transmembrane region" description="Helical" evidence="8">
    <location>
        <begin position="154"/>
        <end position="176"/>
    </location>
</feature>
<evidence type="ECO:0000256" key="6">
    <source>
        <dbReference type="ARBA" id="ARBA00022989"/>
    </source>
</evidence>
<evidence type="ECO:0000256" key="4">
    <source>
        <dbReference type="ARBA" id="ARBA00022475"/>
    </source>
</evidence>
<name>A0A1M6UYK8_9FLAO</name>
<dbReference type="GO" id="GO:0005886">
    <property type="term" value="C:plasma membrane"/>
    <property type="evidence" value="ECO:0007669"/>
    <property type="project" value="UniProtKB-SubCell"/>
</dbReference>
<dbReference type="PANTHER" id="PTHR21716">
    <property type="entry name" value="TRANSMEMBRANE PROTEIN"/>
    <property type="match status" value="1"/>
</dbReference>
<evidence type="ECO:0000313" key="12">
    <source>
        <dbReference type="Proteomes" id="UP000198940"/>
    </source>
</evidence>
<dbReference type="InterPro" id="IPR002549">
    <property type="entry name" value="AI-2E-like"/>
</dbReference>
<feature type="transmembrane region" description="Helical" evidence="8">
    <location>
        <begin position="9"/>
        <end position="28"/>
    </location>
</feature>